<dbReference type="InterPro" id="IPR044094">
    <property type="entry name" value="AtsA-like_MBL-fold"/>
</dbReference>
<name>A0ABT8SGD3_9BURK</name>
<evidence type="ECO:0000256" key="2">
    <source>
        <dbReference type="SAM" id="SignalP"/>
    </source>
</evidence>
<dbReference type="CDD" id="cd07719">
    <property type="entry name" value="arylsulfatase_AtsA-like_MBL-fold"/>
    <property type="match status" value="1"/>
</dbReference>
<comment type="caution">
    <text evidence="4">The sequence shown here is derived from an EMBL/GenBank/DDBJ whole genome shotgun (WGS) entry which is preliminary data.</text>
</comment>
<dbReference type="Pfam" id="PF12706">
    <property type="entry name" value="Lactamase_B_2"/>
    <property type="match status" value="1"/>
</dbReference>
<keyword evidence="1" id="KW-0378">Hydrolase</keyword>
<gene>
    <name evidence="4" type="ORF">Q2T77_37755</name>
</gene>
<dbReference type="RefSeq" id="WP_301816397.1">
    <property type="nucleotide sequence ID" value="NZ_JAUJZH010000056.1"/>
</dbReference>
<accession>A0ABT8SGD3</accession>
<reference evidence="4" key="1">
    <citation type="submission" date="2023-06" db="EMBL/GenBank/DDBJ databases">
        <authorList>
            <person name="Jiang Y."/>
            <person name="Liu Q."/>
        </authorList>
    </citation>
    <scope>NUCLEOTIDE SEQUENCE</scope>
    <source>
        <strain evidence="4">CGMCC 1.12090</strain>
    </source>
</reference>
<sequence length="315" mass="34430">MNIRKIAIGLAALALTWHAAIASAQTRIVTLGTVGGPLLSLERGQPANAVVVKDRIYLVDAGNGIGRQLLAAGLDVRNIDNIFITHNHDDHNADWGTIMGLAWSTGRRADIHVWGPGGTESMLQGYLQYFAPNARIRMADSKGLRKPEEMFRAHDIQGSGLVYKDALVTVTAQENCHFHPDPAGGARGEDKSYAYRFQTPDKVVVFSGDTGKCEPMTEFARGADILVHEVVDLPSIEKKLRQELPSLLAQGLYQHMIQDHTTAEDVARLAQAAGVKEVVLTHLIPGRGEPDSLFIDSARKFYQGPVRVARDSMSY</sequence>
<proteinExistence type="predicted"/>
<dbReference type="InterPro" id="IPR001279">
    <property type="entry name" value="Metallo-B-lactamas"/>
</dbReference>
<feature type="domain" description="Metallo-beta-lactamase" evidence="3">
    <location>
        <begin position="57"/>
        <end position="282"/>
    </location>
</feature>
<keyword evidence="5" id="KW-1185">Reference proteome</keyword>
<evidence type="ECO:0000313" key="5">
    <source>
        <dbReference type="Proteomes" id="UP001169027"/>
    </source>
</evidence>
<organism evidence="4 5">
    <name type="scientific">Variovorax ginsengisoli</name>
    <dbReference type="NCBI Taxonomy" id="363844"/>
    <lineage>
        <taxon>Bacteria</taxon>
        <taxon>Pseudomonadati</taxon>
        <taxon>Pseudomonadota</taxon>
        <taxon>Betaproteobacteria</taxon>
        <taxon>Burkholderiales</taxon>
        <taxon>Comamonadaceae</taxon>
        <taxon>Variovorax</taxon>
    </lineage>
</organism>
<protein>
    <submittedName>
        <fullName evidence="4">MBL fold metallo-hydrolase</fullName>
    </submittedName>
</protein>
<dbReference type="SUPFAM" id="SSF56281">
    <property type="entry name" value="Metallo-hydrolase/oxidoreductase"/>
    <property type="match status" value="1"/>
</dbReference>
<dbReference type="InterPro" id="IPR036866">
    <property type="entry name" value="RibonucZ/Hydroxyglut_hydro"/>
</dbReference>
<dbReference type="PANTHER" id="PTHR46018">
    <property type="entry name" value="ZINC PHOSPHODIESTERASE ELAC PROTEIN 1"/>
    <property type="match status" value="1"/>
</dbReference>
<dbReference type="EMBL" id="JAUKVY010000056">
    <property type="protein sequence ID" value="MDO1537986.1"/>
    <property type="molecule type" value="Genomic_DNA"/>
</dbReference>
<keyword evidence="2" id="KW-0732">Signal</keyword>
<evidence type="ECO:0000256" key="1">
    <source>
        <dbReference type="ARBA" id="ARBA00022801"/>
    </source>
</evidence>
<feature type="chain" id="PRO_5047335325" evidence="2">
    <location>
        <begin position="25"/>
        <end position="315"/>
    </location>
</feature>
<dbReference type="PANTHER" id="PTHR46018:SF2">
    <property type="entry name" value="ZINC PHOSPHODIESTERASE ELAC PROTEIN 1"/>
    <property type="match status" value="1"/>
</dbReference>
<dbReference type="Gene3D" id="3.60.15.10">
    <property type="entry name" value="Ribonuclease Z/Hydroxyacylglutathione hydrolase-like"/>
    <property type="match status" value="1"/>
</dbReference>
<evidence type="ECO:0000259" key="3">
    <source>
        <dbReference type="Pfam" id="PF12706"/>
    </source>
</evidence>
<evidence type="ECO:0000313" key="4">
    <source>
        <dbReference type="EMBL" id="MDO1537986.1"/>
    </source>
</evidence>
<feature type="signal peptide" evidence="2">
    <location>
        <begin position="1"/>
        <end position="24"/>
    </location>
</feature>
<dbReference type="Proteomes" id="UP001169027">
    <property type="component" value="Unassembled WGS sequence"/>
</dbReference>